<gene>
    <name evidence="2" type="ORF">PPAR1163_LOCUS11940</name>
</gene>
<dbReference type="Gene3D" id="2.60.120.620">
    <property type="entry name" value="q2cbj1_9rhob like domain"/>
    <property type="match status" value="1"/>
</dbReference>
<dbReference type="AlphaFoldDB" id="A0A7S1U125"/>
<dbReference type="Pfam" id="PF05721">
    <property type="entry name" value="PhyH"/>
    <property type="match status" value="1"/>
</dbReference>
<dbReference type="GO" id="GO:0046872">
    <property type="term" value="F:metal ion binding"/>
    <property type="evidence" value="ECO:0007669"/>
    <property type="project" value="UniProtKB-ARBA"/>
</dbReference>
<organism evidence="2">
    <name type="scientific">Phaeomonas parva</name>
    <dbReference type="NCBI Taxonomy" id="124430"/>
    <lineage>
        <taxon>Eukaryota</taxon>
        <taxon>Sar</taxon>
        <taxon>Stramenopiles</taxon>
        <taxon>Ochrophyta</taxon>
        <taxon>Pinguiophyceae</taxon>
        <taxon>Pinguiochrysidales</taxon>
        <taxon>Pinguiochrysidaceae</taxon>
        <taxon>Phaeomonas</taxon>
    </lineage>
</organism>
<dbReference type="InterPro" id="IPR008775">
    <property type="entry name" value="Phytyl_CoA_dOase-like"/>
</dbReference>
<dbReference type="PANTHER" id="PTHR20883:SF48">
    <property type="entry name" value="ECTOINE DIOXYGENASE"/>
    <property type="match status" value="1"/>
</dbReference>
<evidence type="ECO:0000256" key="1">
    <source>
        <dbReference type="ARBA" id="ARBA00001962"/>
    </source>
</evidence>
<dbReference type="EMBL" id="HBGJ01018624">
    <property type="protein sequence ID" value="CAD9253573.1"/>
    <property type="molecule type" value="Transcribed_RNA"/>
</dbReference>
<proteinExistence type="predicted"/>
<evidence type="ECO:0000313" key="2">
    <source>
        <dbReference type="EMBL" id="CAD9253573.1"/>
    </source>
</evidence>
<dbReference type="PANTHER" id="PTHR20883">
    <property type="entry name" value="PHYTANOYL-COA DIOXYGENASE DOMAIN CONTAINING 1"/>
    <property type="match status" value="1"/>
</dbReference>
<dbReference type="SUPFAM" id="SSF51197">
    <property type="entry name" value="Clavaminate synthase-like"/>
    <property type="match status" value="1"/>
</dbReference>
<sequence length="242" mass="26334">MGCERARLYQDQTFFKGRRDGKSPAHQDMFAAPFDWSWDASDAGRTLGAWVPLTPTGLSTGSLGYVPGSHKGGLIGYGYNFERGSLEGFKEHLEDPEKRARMAEMAVAAGMAHPDEWEITSKIGDYQEGTFVVPATEVRPGDVIFHDGWTVHGAKNQTPAPGEEVRSAREALAVQFVAEGITRGPNPTPRGLYHMDSNSVSRWADDFDHGQVVLTDWMPVVYDAAEAAAPPLTPSAALADEL</sequence>
<protein>
    <recommendedName>
        <fullName evidence="3">Phytanoyl-CoA dioxygenase</fullName>
    </recommendedName>
</protein>
<comment type="cofactor">
    <cofactor evidence="1">
        <name>Fe cation</name>
        <dbReference type="ChEBI" id="CHEBI:24875"/>
    </cofactor>
</comment>
<evidence type="ECO:0008006" key="3">
    <source>
        <dbReference type="Google" id="ProtNLM"/>
    </source>
</evidence>
<dbReference type="GO" id="GO:0016491">
    <property type="term" value="F:oxidoreductase activity"/>
    <property type="evidence" value="ECO:0007669"/>
    <property type="project" value="UniProtKB-ARBA"/>
</dbReference>
<reference evidence="2" key="1">
    <citation type="submission" date="2021-01" db="EMBL/GenBank/DDBJ databases">
        <authorList>
            <person name="Corre E."/>
            <person name="Pelletier E."/>
            <person name="Niang G."/>
            <person name="Scheremetjew M."/>
            <person name="Finn R."/>
            <person name="Kale V."/>
            <person name="Holt S."/>
            <person name="Cochrane G."/>
            <person name="Meng A."/>
            <person name="Brown T."/>
            <person name="Cohen L."/>
        </authorList>
    </citation>
    <scope>NUCLEOTIDE SEQUENCE</scope>
    <source>
        <strain evidence="2">CCMP2877</strain>
    </source>
</reference>
<accession>A0A7S1U125</accession>
<name>A0A7S1U125_9STRA</name>